<accession>A0A2U1JYQ0</accession>
<comment type="caution">
    <text evidence="2">The sequence shown here is derived from an EMBL/GenBank/DDBJ whole genome shotgun (WGS) entry which is preliminary data.</text>
</comment>
<keyword evidence="3" id="KW-1185">Reference proteome</keyword>
<gene>
    <name evidence="2" type="ORF">DB891_05290</name>
</gene>
<evidence type="ECO:0000313" key="3">
    <source>
        <dbReference type="Proteomes" id="UP000245618"/>
    </source>
</evidence>
<keyword evidence="1" id="KW-0732">Signal</keyword>
<sequence>MNKKIYILVLAVFGFLMIPSAVFACGNKHSNKVFCKKEVSSKQDAKDCCDSHNNQNGKRHDGCGGKCGHSNCNIPSVQIAVIAPFVAEINTKALFFYTKKGGFDDLKTTISSGFQSLWLIPKIG</sequence>
<reference evidence="2 3" key="1">
    <citation type="submission" date="2018-04" db="EMBL/GenBank/DDBJ databases">
        <title>Flavobacterium sp. nov., isolated from glacier ice.</title>
        <authorList>
            <person name="Liu Q."/>
            <person name="Xin Y.-H."/>
        </authorList>
    </citation>
    <scope>NUCLEOTIDE SEQUENCE [LARGE SCALE GENOMIC DNA]</scope>
    <source>
        <strain evidence="2 3">LB2P30</strain>
    </source>
</reference>
<proteinExistence type="predicted"/>
<name>A0A2U1JYQ0_9FLAO</name>
<feature type="signal peptide" evidence="1">
    <location>
        <begin position="1"/>
        <end position="24"/>
    </location>
</feature>
<dbReference type="Proteomes" id="UP000245618">
    <property type="component" value="Unassembled WGS sequence"/>
</dbReference>
<evidence type="ECO:0000256" key="1">
    <source>
        <dbReference type="SAM" id="SignalP"/>
    </source>
</evidence>
<feature type="chain" id="PRO_5015630982" evidence="1">
    <location>
        <begin position="25"/>
        <end position="124"/>
    </location>
</feature>
<evidence type="ECO:0000313" key="2">
    <source>
        <dbReference type="EMBL" id="PWA10115.1"/>
    </source>
</evidence>
<protein>
    <submittedName>
        <fullName evidence="2">Uncharacterized protein</fullName>
    </submittedName>
</protein>
<organism evidence="2 3">
    <name type="scientific">Flavobacterium laiguense</name>
    <dbReference type="NCBI Taxonomy" id="2169409"/>
    <lineage>
        <taxon>Bacteria</taxon>
        <taxon>Pseudomonadati</taxon>
        <taxon>Bacteroidota</taxon>
        <taxon>Flavobacteriia</taxon>
        <taxon>Flavobacteriales</taxon>
        <taxon>Flavobacteriaceae</taxon>
        <taxon>Flavobacterium</taxon>
    </lineage>
</organism>
<dbReference type="EMBL" id="QCZH01000004">
    <property type="protein sequence ID" value="PWA10115.1"/>
    <property type="molecule type" value="Genomic_DNA"/>
</dbReference>
<dbReference type="PROSITE" id="PS51257">
    <property type="entry name" value="PROKAR_LIPOPROTEIN"/>
    <property type="match status" value="1"/>
</dbReference>
<dbReference type="RefSeq" id="WP_116761335.1">
    <property type="nucleotide sequence ID" value="NZ_QCZH01000004.1"/>
</dbReference>
<dbReference type="AlphaFoldDB" id="A0A2U1JYQ0"/>
<dbReference type="OrthoDB" id="713940at2"/>